<dbReference type="PROSITE" id="PS00588">
    <property type="entry name" value="FLAGELLA_BB_ROD"/>
    <property type="match status" value="1"/>
</dbReference>
<evidence type="ECO:0000259" key="6">
    <source>
        <dbReference type="Pfam" id="PF06429"/>
    </source>
</evidence>
<dbReference type="PANTHER" id="PTHR30435">
    <property type="entry name" value="FLAGELLAR PROTEIN"/>
    <property type="match status" value="1"/>
</dbReference>
<keyword evidence="8" id="KW-0282">Flagellum</keyword>
<sequence>MMRALFSGVSGLKSHQTRMDVIGNNIANVNTVAYKSQSMTFSEVFYQTTQTATGPNADTGKGGTNAMQIGLGSSVGSISTAMTTEGATERTDNATDLAITGCNAFFIVSSGGNTYFTRAGNFTKDESGALVTQSGASVLGWQVDSETGEILKDKVSPLYLESDAVKYTLPERTTGLTLAGNINSTESDDVTTTLNFYDSLGSLYQATVVLHKEGQTGNDVTYSITASSITKDGEKTDLTLTTSNTLVFNSVTGLSNEANANIEFTVESPTANDPQLDNIGAEGTHILTVDMSGIKMIADKSSIKQTYGIKDATTGNYIGGGKAVGTMTSYGIDTMGRINASYSNGDVKTIGQIAVTEFNNPGGLEKVGENLYAATLNSGEFDGIGKDISATKGKIQSGVLEMSNVDLAQEFTTMITTQRGYQANSRIITVSDTLLEELINLKR</sequence>
<comment type="caution">
    <text evidence="8">The sequence shown here is derived from an EMBL/GenBank/DDBJ whole genome shotgun (WGS) entry which is preliminary data.</text>
</comment>
<dbReference type="InterPro" id="IPR001444">
    <property type="entry name" value="Flag_bb_rod_N"/>
</dbReference>
<name>A0ABV1BRG4_9FIRM</name>
<evidence type="ECO:0000256" key="3">
    <source>
        <dbReference type="ARBA" id="ARBA00023143"/>
    </source>
</evidence>
<keyword evidence="3 4" id="KW-0975">Bacterial flagellum</keyword>
<dbReference type="InterPro" id="IPR020013">
    <property type="entry name" value="Flagellar_FlgE/F/G"/>
</dbReference>
<evidence type="ECO:0000259" key="5">
    <source>
        <dbReference type="Pfam" id="PF00460"/>
    </source>
</evidence>
<dbReference type="NCBIfam" id="TIGR03506">
    <property type="entry name" value="FlgEFG_subfam"/>
    <property type="match status" value="1"/>
</dbReference>
<reference evidence="8 9" key="1">
    <citation type="submission" date="2024-03" db="EMBL/GenBank/DDBJ databases">
        <title>Human intestinal bacterial collection.</title>
        <authorList>
            <person name="Pauvert C."/>
            <person name="Hitch T.C.A."/>
            <person name="Clavel T."/>
        </authorList>
    </citation>
    <scope>NUCLEOTIDE SEQUENCE [LARGE SCALE GENOMIC DNA]</scope>
    <source>
        <strain evidence="8 9">CLA-AA-H255</strain>
    </source>
</reference>
<dbReference type="InterPro" id="IPR053967">
    <property type="entry name" value="LlgE_F_G-like_D1"/>
</dbReference>
<evidence type="ECO:0000256" key="1">
    <source>
        <dbReference type="ARBA" id="ARBA00004117"/>
    </source>
</evidence>
<dbReference type="RefSeq" id="WP_349153090.1">
    <property type="nucleotide sequence ID" value="NZ_DAWCMB010000076.1"/>
</dbReference>
<proteinExistence type="inferred from homology"/>
<evidence type="ECO:0000259" key="7">
    <source>
        <dbReference type="Pfam" id="PF22692"/>
    </source>
</evidence>
<comment type="similarity">
    <text evidence="2 4">Belongs to the flagella basal body rod proteins family.</text>
</comment>
<dbReference type="SUPFAM" id="SSF117143">
    <property type="entry name" value="Flagellar hook protein flgE"/>
    <property type="match status" value="1"/>
</dbReference>
<dbReference type="PANTHER" id="PTHR30435:SF1">
    <property type="entry name" value="FLAGELLAR HOOK PROTEIN FLGE"/>
    <property type="match status" value="1"/>
</dbReference>
<dbReference type="InterPro" id="IPR019776">
    <property type="entry name" value="Flagellar_basal_body_rod_CS"/>
</dbReference>
<evidence type="ECO:0000313" key="8">
    <source>
        <dbReference type="EMBL" id="MEQ2378360.1"/>
    </source>
</evidence>
<dbReference type="InterPro" id="IPR010930">
    <property type="entry name" value="Flg_bb/hook_C_dom"/>
</dbReference>
<evidence type="ECO:0000313" key="9">
    <source>
        <dbReference type="Proteomes" id="UP001442364"/>
    </source>
</evidence>
<dbReference type="Proteomes" id="UP001442364">
    <property type="component" value="Unassembled WGS sequence"/>
</dbReference>
<accession>A0ABV1BRG4</accession>
<evidence type="ECO:0000256" key="4">
    <source>
        <dbReference type="RuleBase" id="RU362116"/>
    </source>
</evidence>
<organism evidence="8 9">
    <name type="scientific">[Lactobacillus] rogosae</name>
    <dbReference type="NCBI Taxonomy" id="706562"/>
    <lineage>
        <taxon>Bacteria</taxon>
        <taxon>Bacillati</taxon>
        <taxon>Bacillota</taxon>
        <taxon>Clostridia</taxon>
        <taxon>Lachnospirales</taxon>
        <taxon>Lachnospiraceae</taxon>
        <taxon>Lachnospira</taxon>
    </lineage>
</organism>
<evidence type="ECO:0000256" key="2">
    <source>
        <dbReference type="ARBA" id="ARBA00009677"/>
    </source>
</evidence>
<dbReference type="Pfam" id="PF00460">
    <property type="entry name" value="Flg_bb_rod"/>
    <property type="match status" value="1"/>
</dbReference>
<dbReference type="InterPro" id="IPR037925">
    <property type="entry name" value="FlgE/F/G-like"/>
</dbReference>
<keyword evidence="8" id="KW-0969">Cilium</keyword>
<keyword evidence="8" id="KW-0966">Cell projection</keyword>
<gene>
    <name evidence="8" type="ORF">WMO14_00480</name>
</gene>
<dbReference type="Pfam" id="PF06429">
    <property type="entry name" value="Flg_bbr_C"/>
    <property type="match status" value="1"/>
</dbReference>
<comment type="function">
    <text evidence="4">A flexible structure which links the flagellar filament to the drive apparatus in the basal body.</text>
</comment>
<protein>
    <recommendedName>
        <fullName evidence="4">Flagellar hook protein FlgE</fullName>
    </recommendedName>
</protein>
<feature type="domain" description="Flagellar hook protein FlgE/F/G-like D1" evidence="7">
    <location>
        <begin position="98"/>
        <end position="157"/>
    </location>
</feature>
<keyword evidence="9" id="KW-1185">Reference proteome</keyword>
<dbReference type="EMBL" id="JBBMER010000001">
    <property type="protein sequence ID" value="MEQ2378360.1"/>
    <property type="molecule type" value="Genomic_DNA"/>
</dbReference>
<dbReference type="Pfam" id="PF22692">
    <property type="entry name" value="LlgE_F_G_D1"/>
    <property type="match status" value="1"/>
</dbReference>
<feature type="domain" description="Flagellar basal-body/hook protein C-terminal" evidence="6">
    <location>
        <begin position="396"/>
        <end position="441"/>
    </location>
</feature>
<comment type="subcellular location">
    <subcellularLocation>
        <location evidence="1 4">Bacterial flagellum basal body</location>
    </subcellularLocation>
</comment>
<feature type="domain" description="Flagellar basal body rod protein N-terminal" evidence="5">
    <location>
        <begin position="8"/>
        <end position="35"/>
    </location>
</feature>